<feature type="region of interest" description="Disordered" evidence="2">
    <location>
        <begin position="982"/>
        <end position="1020"/>
    </location>
</feature>
<evidence type="ECO:0000313" key="3">
    <source>
        <dbReference type="EMBL" id="GIL54104.1"/>
    </source>
</evidence>
<evidence type="ECO:0000313" key="4">
    <source>
        <dbReference type="Proteomes" id="UP000747399"/>
    </source>
</evidence>
<organism evidence="3 4">
    <name type="scientific">Volvox africanus</name>
    <dbReference type="NCBI Taxonomy" id="51714"/>
    <lineage>
        <taxon>Eukaryota</taxon>
        <taxon>Viridiplantae</taxon>
        <taxon>Chlorophyta</taxon>
        <taxon>core chlorophytes</taxon>
        <taxon>Chlorophyceae</taxon>
        <taxon>CS clade</taxon>
        <taxon>Chlamydomonadales</taxon>
        <taxon>Volvocaceae</taxon>
        <taxon>Volvox</taxon>
    </lineage>
</organism>
<evidence type="ECO:0000256" key="1">
    <source>
        <dbReference type="SAM" id="Coils"/>
    </source>
</evidence>
<evidence type="ECO:0000256" key="2">
    <source>
        <dbReference type="SAM" id="MobiDB-lite"/>
    </source>
</evidence>
<feature type="compositionally biased region" description="Low complexity" evidence="2">
    <location>
        <begin position="1238"/>
        <end position="1248"/>
    </location>
</feature>
<feature type="compositionally biased region" description="Low complexity" evidence="2">
    <location>
        <begin position="79"/>
        <end position="92"/>
    </location>
</feature>
<feature type="compositionally biased region" description="Basic and acidic residues" evidence="2">
    <location>
        <begin position="179"/>
        <end position="193"/>
    </location>
</feature>
<accession>A0A8J4EZX8</accession>
<dbReference type="EMBL" id="BNCO01000016">
    <property type="protein sequence ID" value="GIL54104.1"/>
    <property type="molecule type" value="Genomic_DNA"/>
</dbReference>
<feature type="compositionally biased region" description="Polar residues" evidence="2">
    <location>
        <begin position="1306"/>
        <end position="1318"/>
    </location>
</feature>
<feature type="compositionally biased region" description="Gly residues" evidence="2">
    <location>
        <begin position="555"/>
        <end position="591"/>
    </location>
</feature>
<reference evidence="3" key="1">
    <citation type="journal article" date="2021" name="Proc. Natl. Acad. Sci. U.S.A.">
        <title>Three genomes in the algal genus Volvox reveal the fate of a haploid sex-determining region after a transition to homothallism.</title>
        <authorList>
            <person name="Yamamoto K."/>
            <person name="Hamaji T."/>
            <person name="Kawai-Toyooka H."/>
            <person name="Matsuzaki R."/>
            <person name="Takahashi F."/>
            <person name="Nishimura Y."/>
            <person name="Kawachi M."/>
            <person name="Noguchi H."/>
            <person name="Minakuchi Y."/>
            <person name="Umen J.G."/>
            <person name="Toyoda A."/>
            <person name="Nozaki H."/>
        </authorList>
    </citation>
    <scope>NUCLEOTIDE SEQUENCE</scope>
    <source>
        <strain evidence="3">NIES-3780</strain>
    </source>
</reference>
<feature type="compositionally biased region" description="Gly residues" evidence="2">
    <location>
        <begin position="1255"/>
        <end position="1267"/>
    </location>
</feature>
<dbReference type="Proteomes" id="UP000747399">
    <property type="component" value="Unassembled WGS sequence"/>
</dbReference>
<feature type="region of interest" description="Disordered" evidence="2">
    <location>
        <begin position="555"/>
        <end position="708"/>
    </location>
</feature>
<keyword evidence="4" id="KW-1185">Reference proteome</keyword>
<dbReference type="SMART" id="SM00015">
    <property type="entry name" value="IQ"/>
    <property type="match status" value="1"/>
</dbReference>
<dbReference type="InterPro" id="IPR000048">
    <property type="entry name" value="IQ_motif_EF-hand-BS"/>
</dbReference>
<feature type="region of interest" description="Disordered" evidence="2">
    <location>
        <begin position="32"/>
        <end position="92"/>
    </location>
</feature>
<proteinExistence type="predicted"/>
<feature type="region of interest" description="Disordered" evidence="2">
    <location>
        <begin position="1219"/>
        <end position="1318"/>
    </location>
</feature>
<comment type="caution">
    <text evidence="3">The sequence shown here is derived from an EMBL/GenBank/DDBJ whole genome shotgun (WGS) entry which is preliminary data.</text>
</comment>
<sequence length="1318" mass="136001">MTTALPSLIRTSVFANNPSSYPGSHLAVTGIWPSSATDEGDGGPMLSGGGSSLGPTSHSAPQFMIPATPSSTSRGTGQPGLLQPPTQQQQQQQLLPQCAQALQQQPPNAPESIHRFARERIQAGGGSGGNGGGNGAARGPPALAVMASGAPYVSYLPAASSAALGSPAVYARCLTPEQPRRSHFTSERSERSETVSGWPVGGGSGGSTALTILPQAPRPLSGSAAWGGGGGGGGGSGGGDSAGQPGSPTPARMITHDVFILNRPITSASNAGERRRLFTGTSQELLRGAMLTNAPSMPLLSPVAAACGPAGGGNGGENRISRGRARGLSGGSHSLSLSLPLAAVDAAPAAGYQADAGPYSALPLSACSHRSPSPRIIRVHPGGLGSAAMSIIASGHHISRQQVVAQARGVERLLALDVEDALARAPTPRQVATLTPGTLDGMGHPVLLAADGARILKRIPDHLPRHAAERMVATPMKPEQLSLALESALDPDLDLDILGHDGGDGSSSYDEADYLPSSRGTGAGGGGSRIGGGGLSGILPYMSLGVESSVNGSMGLTGGGGGRPGARAGGGGGGRKGGATIAGGAGGGDGGSPQRMARSWSSPSRQPRGGGGPPQSRTETLDGSGGSILAAESSRASRIGVESRGGMMGNKQRRRSRSPVISREGLAAGGRVSPGKASPPGRGSGGANGGRRQSLAGEDNGPPKWLGAYIPKEDPLGLWTGKRMSKTEVIVEKRLFAMRHNPGMRLELESRAAEALRQRAAAQAEMAAVTRAREEEASARKAQLRAEIEARRYGCTSPREMDRGRSRTPRGFTKEARAALERRLLAEAEAEPRGPLSREEAATIIQSTWRMHCQRRRFLYIRSMVIRIQRAARLRYCVIRNRRRHAAAATLLLEFLCGIGGNRHATAAMDLREIHSNYIRRRLLEKKGDLRHQTIVAVLVREWESVEARILGLRSRSLKGSALAALAVSGFTASIAGGGGGSGGGGGVGSHHPGAHLRAVGGSAAAASTGSGGGSPDKDMLTAVAGEAHSAAHGTRLLGKALEARKKGVMLLGGGKDLNKQLTVEYAVAHAMATDRVTLTSREPVPSEVKALVSSCYLEHKSMAYTTFIGVVWRRRARWFGVFNQQRHMAMARSVVETGSAWRAMDTLAKEATEKLVGLLPVLPRMRTSATLRELRALMQAGVQEADLYTSYMLKGGIHELERRLHSEMLLRNSFGQMVRGGGHRESRDTLTPPNAPFGPATAAAAIPPSSPLVDGGGAGGGDGGGNRRFALNLGSLLPASTPPGQRRVSVTGSLACGGPVGQSPLAPQSSTTSLSQL</sequence>
<feature type="compositionally biased region" description="Gly residues" evidence="2">
    <location>
        <begin position="42"/>
        <end position="52"/>
    </location>
</feature>
<name>A0A8J4EZX8_9CHLO</name>
<protein>
    <submittedName>
        <fullName evidence="3">Uncharacterized protein</fullName>
    </submittedName>
</protein>
<feature type="compositionally biased region" description="Low complexity" evidence="2">
    <location>
        <begin position="598"/>
        <end position="607"/>
    </location>
</feature>
<feature type="region of interest" description="Disordered" evidence="2">
    <location>
        <begin position="499"/>
        <end position="528"/>
    </location>
</feature>
<dbReference type="Gene3D" id="1.20.5.190">
    <property type="match status" value="1"/>
</dbReference>
<feature type="region of interest" description="Disordered" evidence="2">
    <location>
        <begin position="179"/>
        <end position="252"/>
    </location>
</feature>
<keyword evidence="1" id="KW-0175">Coiled coil</keyword>
<feature type="non-terminal residue" evidence="3">
    <location>
        <position position="1"/>
    </location>
</feature>
<feature type="coiled-coil region" evidence="1">
    <location>
        <begin position="745"/>
        <end position="772"/>
    </location>
</feature>
<feature type="compositionally biased region" description="Gly residues" evidence="2">
    <location>
        <begin position="225"/>
        <end position="241"/>
    </location>
</feature>
<dbReference type="PROSITE" id="PS50096">
    <property type="entry name" value="IQ"/>
    <property type="match status" value="1"/>
</dbReference>
<gene>
    <name evidence="3" type="ORF">Vafri_9658</name>
</gene>